<comment type="caution">
    <text evidence="7">The sequence shown here is derived from an EMBL/GenBank/DDBJ whole genome shotgun (WGS) entry which is preliminary data.</text>
</comment>
<keyword evidence="3" id="KW-0288">FMN</keyword>
<dbReference type="OrthoDB" id="8985337at2"/>
<dbReference type="SUPFAM" id="SSF51395">
    <property type="entry name" value="FMN-linked oxidoreductases"/>
    <property type="match status" value="1"/>
</dbReference>
<evidence type="ECO:0000256" key="3">
    <source>
        <dbReference type="ARBA" id="ARBA00022643"/>
    </source>
</evidence>
<gene>
    <name evidence="7" type="ORF">FSO04_19275</name>
</gene>
<keyword evidence="4" id="KW-0521">NADP</keyword>
<organism evidence="7 8">
    <name type="scientific">Paraburkholderia madseniana</name>
    <dbReference type="NCBI Taxonomy" id="2599607"/>
    <lineage>
        <taxon>Bacteria</taxon>
        <taxon>Pseudomonadati</taxon>
        <taxon>Pseudomonadota</taxon>
        <taxon>Betaproteobacteria</taxon>
        <taxon>Burkholderiales</taxon>
        <taxon>Burkholderiaceae</taxon>
        <taxon>Paraburkholderia</taxon>
    </lineage>
</organism>
<evidence type="ECO:0000259" key="6">
    <source>
        <dbReference type="Pfam" id="PF00724"/>
    </source>
</evidence>
<comment type="cofactor">
    <cofactor evidence="1">
        <name>FMN</name>
        <dbReference type="ChEBI" id="CHEBI:58210"/>
    </cofactor>
</comment>
<dbReference type="PANTHER" id="PTHR43303:SF4">
    <property type="entry name" value="NADPH DEHYDROGENASE C23G7.10C-RELATED"/>
    <property type="match status" value="1"/>
</dbReference>
<dbReference type="AlphaFoldDB" id="A0A6N6WCJ8"/>
<evidence type="ECO:0000313" key="7">
    <source>
        <dbReference type="EMBL" id="KAE8758382.1"/>
    </source>
</evidence>
<dbReference type="EMBL" id="VOSW01000034">
    <property type="protein sequence ID" value="KAE8758382.1"/>
    <property type="molecule type" value="Genomic_DNA"/>
</dbReference>
<dbReference type="InterPro" id="IPR001155">
    <property type="entry name" value="OxRdtase_FMN_N"/>
</dbReference>
<evidence type="ECO:0000256" key="4">
    <source>
        <dbReference type="ARBA" id="ARBA00022857"/>
    </source>
</evidence>
<evidence type="ECO:0000256" key="5">
    <source>
        <dbReference type="ARBA" id="ARBA00023002"/>
    </source>
</evidence>
<evidence type="ECO:0000313" key="8">
    <source>
        <dbReference type="Proteomes" id="UP000463700"/>
    </source>
</evidence>
<evidence type="ECO:0000256" key="1">
    <source>
        <dbReference type="ARBA" id="ARBA00001917"/>
    </source>
</evidence>
<dbReference type="Gene3D" id="3.20.20.70">
    <property type="entry name" value="Aldolase class I"/>
    <property type="match status" value="1"/>
</dbReference>
<dbReference type="GO" id="GO:0050661">
    <property type="term" value="F:NADP binding"/>
    <property type="evidence" value="ECO:0007669"/>
    <property type="project" value="InterPro"/>
</dbReference>
<protein>
    <submittedName>
        <fullName evidence="7">Oxidoreductase</fullName>
    </submittedName>
</protein>
<dbReference type="Proteomes" id="UP000463700">
    <property type="component" value="Unassembled WGS sequence"/>
</dbReference>
<dbReference type="RefSeq" id="WP_154561436.1">
    <property type="nucleotide sequence ID" value="NZ_JAMXWG010000007.1"/>
</dbReference>
<proteinExistence type="predicted"/>
<dbReference type="GO" id="GO:0010181">
    <property type="term" value="F:FMN binding"/>
    <property type="evidence" value="ECO:0007669"/>
    <property type="project" value="InterPro"/>
</dbReference>
<name>A0A6N6WCJ8_9BURK</name>
<dbReference type="PANTHER" id="PTHR43303">
    <property type="entry name" value="NADPH DEHYDROGENASE C23G7.10C-RELATED"/>
    <property type="match status" value="1"/>
</dbReference>
<dbReference type="CDD" id="cd02932">
    <property type="entry name" value="OYE_YqiM_FMN"/>
    <property type="match status" value="1"/>
</dbReference>
<keyword evidence="2" id="KW-0285">Flavoprotein</keyword>
<sequence>MTSLFSKYQFRRVLTSNRIAVSPMCQYVAKDGQATEWHQAHYATMAASGAGLLFLEATAVEPAGRITPGDLGLWDDRTQASLEEVVSFVRKTFDTKIVLQIGHAGRKGSSREPWNGGQQISKADSGWATFAPSALPQIDGEEVPDALSPEGLERIARAFADSARRAAEIGVDGLEIHAAHGYLLHEFLSPVSNRREDIYGGALVNRLRFPLEVFESVRAAFPDEKPVGVKVSATDWVEGGWRVDETIELGKRLKERGADWITASPGGISPKQKIPVGPNYQASFAERIRREVGIATIAVGLITDPHSATQIISNGEADFVALARGMLYDPRWPWHAAFALGGSVDAPPSYWRAPPQGHNDIFRVNKHGAR</sequence>
<dbReference type="GO" id="GO:0003959">
    <property type="term" value="F:NADPH dehydrogenase activity"/>
    <property type="evidence" value="ECO:0007669"/>
    <property type="project" value="InterPro"/>
</dbReference>
<dbReference type="Pfam" id="PF00724">
    <property type="entry name" value="Oxidored_FMN"/>
    <property type="match status" value="1"/>
</dbReference>
<evidence type="ECO:0000256" key="2">
    <source>
        <dbReference type="ARBA" id="ARBA00022630"/>
    </source>
</evidence>
<accession>A0A6N6WCJ8</accession>
<dbReference type="InterPro" id="IPR044152">
    <property type="entry name" value="YqjM-like"/>
</dbReference>
<keyword evidence="5" id="KW-0560">Oxidoreductase</keyword>
<feature type="domain" description="NADH:flavin oxidoreductase/NADH oxidase N-terminal" evidence="6">
    <location>
        <begin position="4"/>
        <end position="335"/>
    </location>
</feature>
<dbReference type="InterPro" id="IPR013785">
    <property type="entry name" value="Aldolase_TIM"/>
</dbReference>
<reference evidence="7 8" key="1">
    <citation type="journal article" date="2020" name="Int. J. Syst. Evol. Microbiol.">
        <title>Paraburkholderia madseniana sp. nov., a phenolic acid-degrading bacterium isolated from acidic forest soil.</title>
        <authorList>
            <person name="Wilhelm R.C."/>
            <person name="Murphy S.J.L."/>
            <person name="Feriancek N.M."/>
            <person name="Karasz D.C."/>
            <person name="DeRito C.M."/>
            <person name="Newman J.D."/>
            <person name="Buckley D.H."/>
        </authorList>
    </citation>
    <scope>NUCLEOTIDE SEQUENCE [LARGE SCALE GENOMIC DNA]</scope>
    <source>
        <strain evidence="7 8">RP11</strain>
    </source>
</reference>